<dbReference type="Proteomes" id="UP000694545">
    <property type="component" value="Unplaced"/>
</dbReference>
<dbReference type="OMA" id="WHNAEEV"/>
<sequence length="78" mass="8753">RVFGRNADAVSQALQQAFPDALVEINPEKPRRNSFEVALLKEDGSRVELWTGLKKGPPRKLKFPEPNNVVELLKGNLD</sequence>
<organism evidence="6 7">
    <name type="scientific">Varanus komodoensis</name>
    <name type="common">Komodo dragon</name>
    <dbReference type="NCBI Taxonomy" id="61221"/>
    <lineage>
        <taxon>Eukaryota</taxon>
        <taxon>Metazoa</taxon>
        <taxon>Chordata</taxon>
        <taxon>Craniata</taxon>
        <taxon>Vertebrata</taxon>
        <taxon>Euteleostomi</taxon>
        <taxon>Lepidosauria</taxon>
        <taxon>Squamata</taxon>
        <taxon>Bifurcata</taxon>
        <taxon>Unidentata</taxon>
        <taxon>Episquamata</taxon>
        <taxon>Toxicofera</taxon>
        <taxon>Anguimorpha</taxon>
        <taxon>Paleoanguimorpha</taxon>
        <taxon>Varanoidea</taxon>
        <taxon>Varanidae</taxon>
        <taxon>Varanus</taxon>
    </lineage>
</organism>
<dbReference type="InterPro" id="IPR052674">
    <property type="entry name" value="SelWTH-like"/>
</dbReference>
<evidence type="ECO:0000256" key="4">
    <source>
        <dbReference type="ARBA" id="ARBA00060789"/>
    </source>
</evidence>
<dbReference type="PANTHER" id="PTHR33638">
    <property type="entry name" value="SELENOPROTEIN H"/>
    <property type="match status" value="1"/>
</dbReference>
<evidence type="ECO:0000313" key="6">
    <source>
        <dbReference type="Ensembl" id="ENSVKKP00000021881.1"/>
    </source>
</evidence>
<keyword evidence="2" id="KW-0676">Redox-active center</keyword>
<dbReference type="Ensembl" id="ENSVKKT00000022427.1">
    <property type="protein sequence ID" value="ENSVKKP00000021881.1"/>
    <property type="gene ID" value="ENSVKKG00000014613.1"/>
</dbReference>
<reference evidence="6" key="2">
    <citation type="submission" date="2025-09" db="UniProtKB">
        <authorList>
            <consortium name="Ensembl"/>
        </authorList>
    </citation>
    <scope>IDENTIFICATION</scope>
</reference>
<dbReference type="FunFam" id="3.40.30.10:FF:000269">
    <property type="entry name" value="Selenoprotein H"/>
    <property type="match status" value="1"/>
</dbReference>
<dbReference type="AlphaFoldDB" id="A0A8D2LI32"/>
<evidence type="ECO:0000313" key="7">
    <source>
        <dbReference type="Proteomes" id="UP000694545"/>
    </source>
</evidence>
<protein>
    <recommendedName>
        <fullName evidence="5">Selenoprotein H</fullName>
    </recommendedName>
</protein>
<evidence type="ECO:0000256" key="2">
    <source>
        <dbReference type="ARBA" id="ARBA00023284"/>
    </source>
</evidence>
<accession>A0A8D2LI32</accession>
<keyword evidence="1" id="KW-0007">Acetylation</keyword>
<dbReference type="PANTHER" id="PTHR33638:SF1">
    <property type="entry name" value="SELENOPROTEIN H"/>
    <property type="match status" value="1"/>
</dbReference>
<name>A0A8D2LI32_VARKO</name>
<dbReference type="NCBIfam" id="TIGR02174">
    <property type="entry name" value="CXXU_selWTH"/>
    <property type="match status" value="1"/>
</dbReference>
<keyword evidence="7" id="KW-1185">Reference proteome</keyword>
<dbReference type="Pfam" id="PF10262">
    <property type="entry name" value="Rdx"/>
    <property type="match status" value="1"/>
</dbReference>
<evidence type="ECO:0000256" key="1">
    <source>
        <dbReference type="ARBA" id="ARBA00022990"/>
    </source>
</evidence>
<proteinExistence type="inferred from homology"/>
<dbReference type="InterPro" id="IPR011893">
    <property type="entry name" value="Selenoprotein_Rdx-typ"/>
</dbReference>
<evidence type="ECO:0000256" key="3">
    <source>
        <dbReference type="ARBA" id="ARBA00056234"/>
    </source>
</evidence>
<dbReference type="GO" id="GO:0005794">
    <property type="term" value="C:Golgi apparatus"/>
    <property type="evidence" value="ECO:0007669"/>
    <property type="project" value="TreeGrafter"/>
</dbReference>
<comment type="similarity">
    <text evidence="4">Belongs to the SelWTH family.</text>
</comment>
<comment type="function">
    <text evidence="3">May be involved in a redox-related process.</text>
</comment>
<evidence type="ECO:0000256" key="5">
    <source>
        <dbReference type="ARBA" id="ARBA00070222"/>
    </source>
</evidence>
<reference evidence="6" key="1">
    <citation type="submission" date="2025-08" db="UniProtKB">
        <authorList>
            <consortium name="Ensembl"/>
        </authorList>
    </citation>
    <scope>IDENTIFICATION</scope>
</reference>